<reference evidence="9" key="2">
    <citation type="journal article" date="2022" name="Hortic Res">
        <title>The genome of Dioscorea zingiberensis sheds light on the biosynthesis, origin and evolution of the medicinally important diosgenin saponins.</title>
        <authorList>
            <person name="Li Y."/>
            <person name="Tan C."/>
            <person name="Li Z."/>
            <person name="Guo J."/>
            <person name="Li S."/>
            <person name="Chen X."/>
            <person name="Wang C."/>
            <person name="Dai X."/>
            <person name="Yang H."/>
            <person name="Song W."/>
            <person name="Hou L."/>
            <person name="Xu J."/>
            <person name="Tong Z."/>
            <person name="Xu A."/>
            <person name="Yuan X."/>
            <person name="Wang W."/>
            <person name="Yang Q."/>
            <person name="Chen L."/>
            <person name="Sun Z."/>
            <person name="Wang K."/>
            <person name="Pan B."/>
            <person name="Chen J."/>
            <person name="Bao Y."/>
            <person name="Liu F."/>
            <person name="Qi X."/>
            <person name="Gang D.R."/>
            <person name="Wen J."/>
            <person name="Li J."/>
        </authorList>
    </citation>
    <scope>NUCLEOTIDE SEQUENCE</scope>
    <source>
        <strain evidence="9">Dzin_1.0</strain>
    </source>
</reference>
<dbReference type="Pfam" id="PF01486">
    <property type="entry name" value="K-box"/>
    <property type="match status" value="1"/>
</dbReference>
<dbReference type="PROSITE" id="PS50066">
    <property type="entry name" value="MADS_BOX_2"/>
    <property type="match status" value="1"/>
</dbReference>
<evidence type="ECO:0000256" key="4">
    <source>
        <dbReference type="ARBA" id="ARBA00023163"/>
    </source>
</evidence>
<evidence type="ECO:0000259" key="7">
    <source>
        <dbReference type="PROSITE" id="PS50066"/>
    </source>
</evidence>
<organism evidence="9 10">
    <name type="scientific">Dioscorea zingiberensis</name>
    <dbReference type="NCBI Taxonomy" id="325984"/>
    <lineage>
        <taxon>Eukaryota</taxon>
        <taxon>Viridiplantae</taxon>
        <taxon>Streptophyta</taxon>
        <taxon>Embryophyta</taxon>
        <taxon>Tracheophyta</taxon>
        <taxon>Spermatophyta</taxon>
        <taxon>Magnoliopsida</taxon>
        <taxon>Liliopsida</taxon>
        <taxon>Dioscoreales</taxon>
        <taxon>Dioscoreaceae</taxon>
        <taxon>Dioscorea</taxon>
    </lineage>
</organism>
<keyword evidence="10" id="KW-1185">Reference proteome</keyword>
<feature type="domain" description="MADS-box" evidence="7">
    <location>
        <begin position="1"/>
        <end position="61"/>
    </location>
</feature>
<dbReference type="PROSITE" id="PS51297">
    <property type="entry name" value="K_BOX"/>
    <property type="match status" value="1"/>
</dbReference>
<name>A0A9D5H9C2_9LILI</name>
<dbReference type="InterPro" id="IPR002100">
    <property type="entry name" value="TF_MADSbox"/>
</dbReference>
<feature type="compositionally biased region" description="Acidic residues" evidence="6">
    <location>
        <begin position="182"/>
        <end position="198"/>
    </location>
</feature>
<protein>
    <submittedName>
        <fullName evidence="9">Uncharacterized protein</fullName>
    </submittedName>
</protein>
<evidence type="ECO:0000256" key="5">
    <source>
        <dbReference type="ARBA" id="ARBA00023242"/>
    </source>
</evidence>
<dbReference type="AlphaFoldDB" id="A0A9D5H9C2"/>
<sequence length="215" mass="24661">MGRGKTEMRRIENDTSRQVTFSKRRNGLLKKAFELSVLCDAEVALIVFSPRGKLYEFASSSTQETINRYMMHSKNINIENRTTEQNMQNWKFEAAALSKKIELLEGNQRKLMGESLGSCSMAELHEMESQLEKSLTNIRGRKTHMLTQQIVQLKERERTLIEKNKILREKVESPLQLNEPGEALDDDDHGGQDSEVETELFIGRPGSSRQCNIRA</sequence>
<evidence type="ECO:0000256" key="2">
    <source>
        <dbReference type="ARBA" id="ARBA00023015"/>
    </source>
</evidence>
<evidence type="ECO:0000313" key="10">
    <source>
        <dbReference type="Proteomes" id="UP001085076"/>
    </source>
</evidence>
<dbReference type="FunFam" id="3.40.1810.10:FF:000008">
    <property type="entry name" value="MADS-box transcription factor 1"/>
    <property type="match status" value="1"/>
</dbReference>
<dbReference type="PANTHER" id="PTHR48019">
    <property type="entry name" value="SERUM RESPONSE FACTOR HOMOLOG"/>
    <property type="match status" value="1"/>
</dbReference>
<keyword evidence="3" id="KW-0238">DNA-binding</keyword>
<dbReference type="Proteomes" id="UP001085076">
    <property type="component" value="Miscellaneous, Linkage group lg07"/>
</dbReference>
<keyword evidence="4" id="KW-0804">Transcription</keyword>
<evidence type="ECO:0000256" key="1">
    <source>
        <dbReference type="ARBA" id="ARBA00004123"/>
    </source>
</evidence>
<dbReference type="GO" id="GO:0005634">
    <property type="term" value="C:nucleus"/>
    <property type="evidence" value="ECO:0007669"/>
    <property type="project" value="UniProtKB-SubCell"/>
</dbReference>
<dbReference type="Pfam" id="PF00319">
    <property type="entry name" value="SRF-TF"/>
    <property type="match status" value="1"/>
</dbReference>
<evidence type="ECO:0000259" key="8">
    <source>
        <dbReference type="PROSITE" id="PS51297"/>
    </source>
</evidence>
<comment type="caution">
    <text evidence="9">The sequence shown here is derived from an EMBL/GenBank/DDBJ whole genome shotgun (WGS) entry which is preliminary data.</text>
</comment>
<proteinExistence type="predicted"/>
<dbReference type="GO" id="GO:0046983">
    <property type="term" value="F:protein dimerization activity"/>
    <property type="evidence" value="ECO:0007669"/>
    <property type="project" value="InterPro"/>
</dbReference>
<comment type="subcellular location">
    <subcellularLocation>
        <location evidence="1">Nucleus</location>
    </subcellularLocation>
</comment>
<dbReference type="OrthoDB" id="1898716at2759"/>
<dbReference type="InterPro" id="IPR033896">
    <property type="entry name" value="MEF2-like_N"/>
</dbReference>
<dbReference type="SMART" id="SM00432">
    <property type="entry name" value="MADS"/>
    <property type="match status" value="1"/>
</dbReference>
<dbReference type="PRINTS" id="PR00404">
    <property type="entry name" value="MADSDOMAIN"/>
</dbReference>
<evidence type="ECO:0000313" key="9">
    <source>
        <dbReference type="EMBL" id="KAJ0968296.1"/>
    </source>
</evidence>
<dbReference type="InterPro" id="IPR002487">
    <property type="entry name" value="TF_Kbox"/>
</dbReference>
<dbReference type="CDD" id="cd00265">
    <property type="entry name" value="MADS_MEF2_like"/>
    <property type="match status" value="1"/>
</dbReference>
<dbReference type="GO" id="GO:0045944">
    <property type="term" value="P:positive regulation of transcription by RNA polymerase II"/>
    <property type="evidence" value="ECO:0007669"/>
    <property type="project" value="InterPro"/>
</dbReference>
<dbReference type="GO" id="GO:0003700">
    <property type="term" value="F:DNA-binding transcription factor activity"/>
    <property type="evidence" value="ECO:0007669"/>
    <property type="project" value="InterPro"/>
</dbReference>
<dbReference type="InterPro" id="IPR050142">
    <property type="entry name" value="MADS-box/MEF2_TF"/>
</dbReference>
<dbReference type="EMBL" id="JAGGNH010000007">
    <property type="protein sequence ID" value="KAJ0968296.1"/>
    <property type="molecule type" value="Genomic_DNA"/>
</dbReference>
<dbReference type="InterPro" id="IPR036879">
    <property type="entry name" value="TF_MADSbox_sf"/>
</dbReference>
<dbReference type="SUPFAM" id="SSF55455">
    <property type="entry name" value="SRF-like"/>
    <property type="match status" value="1"/>
</dbReference>
<dbReference type="PROSITE" id="PS00350">
    <property type="entry name" value="MADS_BOX_1"/>
    <property type="match status" value="1"/>
</dbReference>
<dbReference type="GO" id="GO:0000977">
    <property type="term" value="F:RNA polymerase II transcription regulatory region sequence-specific DNA binding"/>
    <property type="evidence" value="ECO:0007669"/>
    <property type="project" value="InterPro"/>
</dbReference>
<evidence type="ECO:0000256" key="6">
    <source>
        <dbReference type="SAM" id="MobiDB-lite"/>
    </source>
</evidence>
<keyword evidence="5" id="KW-0539">Nucleus</keyword>
<feature type="region of interest" description="Disordered" evidence="6">
    <location>
        <begin position="172"/>
        <end position="215"/>
    </location>
</feature>
<keyword evidence="2" id="KW-0805">Transcription regulation</keyword>
<feature type="domain" description="K-box" evidence="8">
    <location>
        <begin position="87"/>
        <end position="177"/>
    </location>
</feature>
<dbReference type="Gene3D" id="3.40.1810.10">
    <property type="entry name" value="Transcription factor, MADS-box"/>
    <property type="match status" value="1"/>
</dbReference>
<reference evidence="9" key="1">
    <citation type="submission" date="2021-03" db="EMBL/GenBank/DDBJ databases">
        <authorList>
            <person name="Li Z."/>
            <person name="Yang C."/>
        </authorList>
    </citation>
    <scope>NUCLEOTIDE SEQUENCE</scope>
    <source>
        <strain evidence="9">Dzin_1.0</strain>
        <tissue evidence="9">Leaf</tissue>
    </source>
</reference>
<accession>A0A9D5H9C2</accession>
<evidence type="ECO:0000256" key="3">
    <source>
        <dbReference type="ARBA" id="ARBA00023125"/>
    </source>
</evidence>
<gene>
    <name evidence="9" type="ORF">J5N97_025213</name>
</gene>